<feature type="domain" description="Pterin-binding" evidence="1">
    <location>
        <begin position="1"/>
        <end position="60"/>
    </location>
</feature>
<keyword evidence="3" id="KW-1185">Reference proteome</keyword>
<dbReference type="InterPro" id="IPR000489">
    <property type="entry name" value="Pterin-binding_dom"/>
</dbReference>
<dbReference type="EC" id="2.5.1.15" evidence="2"/>
<accession>A0ABS0A513</accession>
<dbReference type="PROSITE" id="PS50972">
    <property type="entry name" value="PTERIN_BINDING"/>
    <property type="match status" value="1"/>
</dbReference>
<gene>
    <name evidence="2" type="ORF">FNJ87_08900</name>
</gene>
<evidence type="ECO:0000259" key="1">
    <source>
        <dbReference type="PROSITE" id="PS50972"/>
    </source>
</evidence>
<dbReference type="EMBL" id="JADKYU010000460">
    <property type="protein sequence ID" value="MBF4984437.1"/>
    <property type="molecule type" value="Genomic_DNA"/>
</dbReference>
<reference evidence="2 3" key="1">
    <citation type="submission" date="2020-11" db="EMBL/GenBank/DDBJ databases">
        <title>P. mediterranea TC4 genome.</title>
        <authorList>
            <person name="Molmeret M."/>
        </authorList>
    </citation>
    <scope>NUCLEOTIDE SEQUENCE [LARGE SCALE GENOMIC DNA]</scope>
    <source>
        <strain evidence="2 3">TC4</strain>
    </source>
</reference>
<name>A0ABS0A513_9FLAO</name>
<dbReference type="InterPro" id="IPR011005">
    <property type="entry name" value="Dihydropteroate_synth-like_sf"/>
</dbReference>
<evidence type="ECO:0000313" key="2">
    <source>
        <dbReference type="EMBL" id="MBF4984437.1"/>
    </source>
</evidence>
<dbReference type="Gene3D" id="3.20.20.20">
    <property type="entry name" value="Dihydropteroate synthase-like"/>
    <property type="match status" value="1"/>
</dbReference>
<comment type="caution">
    <text evidence="2">The sequence shown here is derived from an EMBL/GenBank/DDBJ whole genome shotgun (WGS) entry which is preliminary data.</text>
</comment>
<keyword evidence="2" id="KW-0808">Transferase</keyword>
<evidence type="ECO:0000313" key="3">
    <source>
        <dbReference type="Proteomes" id="UP001194729"/>
    </source>
</evidence>
<feature type="non-terminal residue" evidence="2">
    <location>
        <position position="1"/>
    </location>
</feature>
<dbReference type="Proteomes" id="UP001194729">
    <property type="component" value="Unassembled WGS sequence"/>
</dbReference>
<dbReference type="Pfam" id="PF00809">
    <property type="entry name" value="Pterin_bind"/>
    <property type="match status" value="1"/>
</dbReference>
<dbReference type="GO" id="GO:0004156">
    <property type="term" value="F:dihydropteroate synthase activity"/>
    <property type="evidence" value="ECO:0007669"/>
    <property type="project" value="UniProtKB-EC"/>
</dbReference>
<protein>
    <submittedName>
        <fullName evidence="2">Dihydropteroate synthase</fullName>
        <ecNumber evidence="2">2.5.1.15</ecNumber>
    </submittedName>
</protein>
<dbReference type="SUPFAM" id="SSF51717">
    <property type="entry name" value="Dihydropteroate synthetase-like"/>
    <property type="match status" value="1"/>
</dbReference>
<proteinExistence type="predicted"/>
<sequence>DLREIPESTGISRKSMIYKTLESSASQALNGTSALHMICLQQGASILRVHDVKEANEVIQLYHMLETN</sequence>
<organism evidence="2 3">
    <name type="scientific">Nonlabens mediterrranea</name>
    <dbReference type="NCBI Taxonomy" id="1419947"/>
    <lineage>
        <taxon>Bacteria</taxon>
        <taxon>Pseudomonadati</taxon>
        <taxon>Bacteroidota</taxon>
        <taxon>Flavobacteriia</taxon>
        <taxon>Flavobacteriales</taxon>
        <taxon>Flavobacteriaceae</taxon>
        <taxon>Nonlabens</taxon>
    </lineage>
</organism>